<keyword evidence="21" id="KW-1133">Transmembrane helix</keyword>
<keyword evidence="8" id="KW-0964">Secreted</keyword>
<keyword evidence="23" id="KW-1185">Reference proteome</keyword>
<reference evidence="22 23" key="1">
    <citation type="submission" date="2024-05" db="EMBL/GenBank/DDBJ databases">
        <title>A draft genome resource for the thread blight pathogen Marasmius tenuissimus strain MS-2.</title>
        <authorList>
            <person name="Yulfo-Soto G.E."/>
            <person name="Baruah I.K."/>
            <person name="Amoako-Attah I."/>
            <person name="Bukari Y."/>
            <person name="Meinhardt L.W."/>
            <person name="Bailey B.A."/>
            <person name="Cohen S.P."/>
        </authorList>
    </citation>
    <scope>NUCLEOTIDE SEQUENCE [LARGE SCALE GENOMIC DNA]</scope>
    <source>
        <strain evidence="22 23">MS-2</strain>
    </source>
</reference>
<keyword evidence="12" id="KW-0325">Glycoprotein</keyword>
<protein>
    <recommendedName>
        <fullName evidence="5">glucan endo-1,3-beta-D-glucosidase</fullName>
        <ecNumber evidence="5">3.2.1.39</ecNumber>
    </recommendedName>
    <alternativeName>
        <fullName evidence="18">Endo-1,3-beta-glucanase btgC</fullName>
    </alternativeName>
    <alternativeName>
        <fullName evidence="17">Laminarinase btgC</fullName>
    </alternativeName>
</protein>
<evidence type="ECO:0000256" key="21">
    <source>
        <dbReference type="SAM" id="Phobius"/>
    </source>
</evidence>
<keyword evidence="7" id="KW-0134">Cell wall</keyword>
<comment type="subcellular location">
    <subcellularLocation>
        <location evidence="3">Cell membrane</location>
        <topology evidence="3">Single-pass type II membrane protein</topology>
    </subcellularLocation>
    <subcellularLocation>
        <location evidence="2">Secreted</location>
        <location evidence="2">Cell wall</location>
    </subcellularLocation>
</comment>
<proteinExistence type="inferred from homology"/>
<evidence type="ECO:0000313" key="22">
    <source>
        <dbReference type="EMBL" id="KAL0067651.1"/>
    </source>
</evidence>
<keyword evidence="14" id="KW-0961">Cell wall biogenesis/degradation</keyword>
<evidence type="ECO:0000256" key="16">
    <source>
        <dbReference type="ARBA" id="ARBA00037649"/>
    </source>
</evidence>
<dbReference type="SUPFAM" id="SSF51445">
    <property type="entry name" value="(Trans)glycosidases"/>
    <property type="match status" value="1"/>
</dbReference>
<feature type="region of interest" description="Disordered" evidence="20">
    <location>
        <begin position="40"/>
        <end position="87"/>
    </location>
</feature>
<comment type="caution">
    <text evidence="22">The sequence shown here is derived from an EMBL/GenBank/DDBJ whole genome shotgun (WGS) entry which is preliminary data.</text>
</comment>
<dbReference type="Proteomes" id="UP001437256">
    <property type="component" value="Unassembled WGS sequence"/>
</dbReference>
<keyword evidence="13" id="KW-0119">Carbohydrate metabolism</keyword>
<gene>
    <name evidence="22" type="ORF">AAF712_005366</name>
</gene>
<dbReference type="EMBL" id="JBBXMP010000024">
    <property type="protein sequence ID" value="KAL0067651.1"/>
    <property type="molecule type" value="Genomic_DNA"/>
</dbReference>
<dbReference type="Pfam" id="PF00332">
    <property type="entry name" value="Glyco_hydro_17"/>
    <property type="match status" value="1"/>
</dbReference>
<evidence type="ECO:0000256" key="20">
    <source>
        <dbReference type="SAM" id="MobiDB-lite"/>
    </source>
</evidence>
<evidence type="ECO:0000256" key="18">
    <source>
        <dbReference type="ARBA" id="ARBA00043078"/>
    </source>
</evidence>
<feature type="compositionally biased region" description="Low complexity" evidence="20">
    <location>
        <begin position="50"/>
        <end position="75"/>
    </location>
</feature>
<sequence length="440" mass="47231">MAGDPESGNTTKSRKWVIIGSVVAVVAIIAIAVGVGVGVTQSNKNKDNNSSSSSSSAGSGATVGAPGSASNPGGPRQTDPNDPSTFETDPNLHKAFWALAYTPEDSQLPNCGNSLEKVIKDVQVCVRYSLPMPSGRDVIRVFAATLATYHTDSVIWCRLQPVGSRGEFASLTLPGFDWPQYFLAQLEAIKQTKTNLQVYLGNYVVPDDNGAAYTRQRDVIKQAIQTYGTDHIAGITVGNEFMLNYMLSNGGGSPDSAIGNTGAAILINNIQDTQKMLSDMKLPKTIPVGNSDAGAWFNTRVLQAVDYGMANVHPWFANVTIQDAASWTNQFFQETNVQPASLLSNKACPKMYIAETGWPTASSDKANESNGAATASLANLQTFMDTFVCQANTNGTGYFFFEFTDEKWKDIQFGGVEGHWGLFNGDRSLKNLKIPSCTAP</sequence>
<evidence type="ECO:0000313" key="23">
    <source>
        <dbReference type="Proteomes" id="UP001437256"/>
    </source>
</evidence>
<evidence type="ECO:0000256" key="9">
    <source>
        <dbReference type="ARBA" id="ARBA00022729"/>
    </source>
</evidence>
<organism evidence="22 23">
    <name type="scientific">Marasmius tenuissimus</name>
    <dbReference type="NCBI Taxonomy" id="585030"/>
    <lineage>
        <taxon>Eukaryota</taxon>
        <taxon>Fungi</taxon>
        <taxon>Dikarya</taxon>
        <taxon>Basidiomycota</taxon>
        <taxon>Agaricomycotina</taxon>
        <taxon>Agaricomycetes</taxon>
        <taxon>Agaricomycetidae</taxon>
        <taxon>Agaricales</taxon>
        <taxon>Marasmiineae</taxon>
        <taxon>Marasmiaceae</taxon>
        <taxon>Marasmius</taxon>
    </lineage>
</organism>
<evidence type="ECO:0000256" key="2">
    <source>
        <dbReference type="ARBA" id="ARBA00004191"/>
    </source>
</evidence>
<evidence type="ECO:0000256" key="19">
    <source>
        <dbReference type="RuleBase" id="RU004335"/>
    </source>
</evidence>
<dbReference type="InterPro" id="IPR017853">
    <property type="entry name" value="GH"/>
</dbReference>
<evidence type="ECO:0000256" key="6">
    <source>
        <dbReference type="ARBA" id="ARBA00022475"/>
    </source>
</evidence>
<keyword evidence="11 21" id="KW-0472">Membrane</keyword>
<evidence type="ECO:0000256" key="1">
    <source>
        <dbReference type="ARBA" id="ARBA00000382"/>
    </source>
</evidence>
<keyword evidence="21" id="KW-0812">Transmembrane</keyword>
<feature type="transmembrane region" description="Helical" evidence="21">
    <location>
        <begin position="16"/>
        <end position="39"/>
    </location>
</feature>
<comment type="similarity">
    <text evidence="4 19">Belongs to the glycosyl hydrolase 17 family.</text>
</comment>
<comment type="catalytic activity">
    <reaction evidence="1">
        <text>Hydrolysis of (1-&gt;3)-beta-D-glucosidic linkages in (1-&gt;3)-beta-D-glucans.</text>
        <dbReference type="EC" id="3.2.1.39"/>
    </reaction>
</comment>
<comment type="function">
    <text evidence="16">Glucanases play a role in cell expansion during growth, in cell-cell fusion during mating, and in spore release during sporulation. This enzyme may be involved in beta-glucan degradation. Active on laminarin and lichenan.</text>
</comment>
<evidence type="ECO:0000256" key="11">
    <source>
        <dbReference type="ARBA" id="ARBA00023136"/>
    </source>
</evidence>
<dbReference type="PANTHER" id="PTHR16631">
    <property type="entry name" value="GLUCAN 1,3-BETA-GLUCOSIDASE"/>
    <property type="match status" value="1"/>
</dbReference>
<evidence type="ECO:0000256" key="14">
    <source>
        <dbReference type="ARBA" id="ARBA00023316"/>
    </source>
</evidence>
<dbReference type="EC" id="3.2.1.39" evidence="5"/>
<feature type="compositionally biased region" description="Polar residues" evidence="20">
    <location>
        <begin position="78"/>
        <end position="87"/>
    </location>
</feature>
<dbReference type="InterPro" id="IPR000490">
    <property type="entry name" value="Glyco_hydro_17"/>
</dbReference>
<evidence type="ECO:0000256" key="4">
    <source>
        <dbReference type="ARBA" id="ARBA00008773"/>
    </source>
</evidence>
<dbReference type="InterPro" id="IPR050732">
    <property type="entry name" value="Beta-glucan_modifiers"/>
</dbReference>
<keyword evidence="9" id="KW-0732">Signal</keyword>
<evidence type="ECO:0000256" key="5">
    <source>
        <dbReference type="ARBA" id="ARBA00012780"/>
    </source>
</evidence>
<evidence type="ECO:0000256" key="13">
    <source>
        <dbReference type="ARBA" id="ARBA00023277"/>
    </source>
</evidence>
<evidence type="ECO:0000256" key="8">
    <source>
        <dbReference type="ARBA" id="ARBA00022525"/>
    </source>
</evidence>
<name>A0ABR3A2V0_9AGAR</name>
<evidence type="ECO:0000256" key="3">
    <source>
        <dbReference type="ARBA" id="ARBA00004401"/>
    </source>
</evidence>
<keyword evidence="10" id="KW-0378">Hydrolase</keyword>
<keyword evidence="15" id="KW-0624">Polysaccharide degradation</keyword>
<dbReference type="PANTHER" id="PTHR16631:SF17">
    <property type="entry name" value="GLUCAN ENDO-1,3-BETA-GLUCOSIDASE BTGC"/>
    <property type="match status" value="1"/>
</dbReference>
<evidence type="ECO:0000256" key="10">
    <source>
        <dbReference type="ARBA" id="ARBA00022801"/>
    </source>
</evidence>
<evidence type="ECO:0000256" key="7">
    <source>
        <dbReference type="ARBA" id="ARBA00022512"/>
    </source>
</evidence>
<evidence type="ECO:0000256" key="12">
    <source>
        <dbReference type="ARBA" id="ARBA00023180"/>
    </source>
</evidence>
<evidence type="ECO:0000256" key="17">
    <source>
        <dbReference type="ARBA" id="ARBA00042373"/>
    </source>
</evidence>
<accession>A0ABR3A2V0</accession>
<evidence type="ECO:0000256" key="15">
    <source>
        <dbReference type="ARBA" id="ARBA00023326"/>
    </source>
</evidence>
<keyword evidence="6" id="KW-1003">Cell membrane</keyword>
<dbReference type="Gene3D" id="3.20.20.80">
    <property type="entry name" value="Glycosidases"/>
    <property type="match status" value="2"/>
</dbReference>